<gene>
    <name evidence="1" type="ORF">JCM19232_4482</name>
</gene>
<name>A0A0B8PIH4_9VIBR</name>
<dbReference type="EMBL" id="BBSA01000036">
    <property type="protein sequence ID" value="GAM66091.1"/>
    <property type="molecule type" value="Genomic_DNA"/>
</dbReference>
<reference evidence="1 2" key="1">
    <citation type="submission" date="2015-01" db="EMBL/GenBank/DDBJ databases">
        <title>Vibrio sp. C5 JCM 19232 whole genome shotgun sequence.</title>
        <authorList>
            <person name="Sawabe T."/>
            <person name="Meirelles P."/>
            <person name="Feng G."/>
            <person name="Sayaka M."/>
            <person name="Hattori M."/>
            <person name="Ohkuma M."/>
        </authorList>
    </citation>
    <scope>NUCLEOTIDE SEQUENCE [LARGE SCALE GENOMIC DNA]</scope>
    <source>
        <strain evidence="1 2">JCM19232</strain>
    </source>
</reference>
<sequence>MGLGFDQGLGISAELFEQVDAFIGNDGVSADYLVLNDKKFTPSIPFSYFVGVGGFYEFDKTWHGEHGYGRQRCDRDINGAVNCYYDHHYYYGDQDDYFNEYGLRVPLGLDWKFAPQWDTYASLAPKVVIPNNFHFGIDAALGVRYAFE</sequence>
<dbReference type="AlphaFoldDB" id="A0A0B8PIH4"/>
<comment type="caution">
    <text evidence="1">The sequence shown here is derived from an EMBL/GenBank/DDBJ whole genome shotgun (WGS) entry which is preliminary data.</text>
</comment>
<dbReference type="Proteomes" id="UP000031670">
    <property type="component" value="Unassembled WGS sequence"/>
</dbReference>
<proteinExistence type="predicted"/>
<accession>A0A0B8PIH4</accession>
<reference evidence="1 2" key="2">
    <citation type="submission" date="2015-01" db="EMBL/GenBank/DDBJ databases">
        <authorList>
            <consortium name="NBRP consortium"/>
            <person name="Sawabe T."/>
            <person name="Meirelles P."/>
            <person name="Feng G."/>
            <person name="Sayaka M."/>
            <person name="Hattori M."/>
            <person name="Ohkuma M."/>
        </authorList>
    </citation>
    <scope>NUCLEOTIDE SEQUENCE [LARGE SCALE GENOMIC DNA]</scope>
    <source>
        <strain evidence="1 2">JCM19232</strain>
    </source>
</reference>
<organism evidence="1 2">
    <name type="scientific">Vibrio ishigakensis</name>
    <dbReference type="NCBI Taxonomy" id="1481914"/>
    <lineage>
        <taxon>Bacteria</taxon>
        <taxon>Pseudomonadati</taxon>
        <taxon>Pseudomonadota</taxon>
        <taxon>Gammaproteobacteria</taxon>
        <taxon>Vibrionales</taxon>
        <taxon>Vibrionaceae</taxon>
        <taxon>Vibrio</taxon>
    </lineage>
</organism>
<evidence type="ECO:0000313" key="1">
    <source>
        <dbReference type="EMBL" id="GAM66091.1"/>
    </source>
</evidence>
<evidence type="ECO:0000313" key="2">
    <source>
        <dbReference type="Proteomes" id="UP000031670"/>
    </source>
</evidence>
<protein>
    <submittedName>
        <fullName evidence="1">Uncharacterized protein</fullName>
    </submittedName>
</protein>